<feature type="transmembrane region" description="Helical" evidence="7">
    <location>
        <begin position="113"/>
        <end position="136"/>
    </location>
</feature>
<dbReference type="EMBL" id="QXEV01000029">
    <property type="protein sequence ID" value="RIA64913.1"/>
    <property type="molecule type" value="Genomic_DNA"/>
</dbReference>
<dbReference type="OrthoDB" id="383681at2"/>
<feature type="transmembrane region" description="Helical" evidence="7">
    <location>
        <begin position="148"/>
        <end position="166"/>
    </location>
</feature>
<keyword evidence="10" id="KW-1185">Reference proteome</keyword>
<evidence type="ECO:0000256" key="7">
    <source>
        <dbReference type="SAM" id="Phobius"/>
    </source>
</evidence>
<feature type="transmembrane region" description="Helical" evidence="7">
    <location>
        <begin position="63"/>
        <end position="83"/>
    </location>
</feature>
<dbReference type="GO" id="GO:0016740">
    <property type="term" value="F:transferase activity"/>
    <property type="evidence" value="ECO:0007669"/>
    <property type="project" value="UniProtKB-KW"/>
</dbReference>
<keyword evidence="5 7" id="KW-1133">Transmembrane helix</keyword>
<dbReference type="AlphaFoldDB" id="A0A397QU05"/>
<comment type="pathway">
    <text evidence="2">Cell wall biogenesis; lipoteichoic acid biosynthesis.</text>
</comment>
<protein>
    <submittedName>
        <fullName evidence="9">Phosphoglycerol transferase MdoB-like AlkP superfamily enzyme</fullName>
    </submittedName>
</protein>
<evidence type="ECO:0000256" key="3">
    <source>
        <dbReference type="ARBA" id="ARBA00022475"/>
    </source>
</evidence>
<feature type="transmembrane region" description="Helical" evidence="7">
    <location>
        <begin position="34"/>
        <end position="56"/>
    </location>
</feature>
<keyword evidence="3" id="KW-1003">Cell membrane</keyword>
<name>A0A397QU05_9MOLU</name>
<evidence type="ECO:0000313" key="10">
    <source>
        <dbReference type="Proteomes" id="UP000266506"/>
    </source>
</evidence>
<accession>A0A397QU05</accession>
<evidence type="ECO:0000313" key="9">
    <source>
        <dbReference type="EMBL" id="RIA64913.1"/>
    </source>
</evidence>
<dbReference type="PANTHER" id="PTHR47371:SF3">
    <property type="entry name" value="PHOSPHOGLYCEROL TRANSFERASE I"/>
    <property type="match status" value="1"/>
</dbReference>
<dbReference type="Pfam" id="PF00884">
    <property type="entry name" value="Sulfatase"/>
    <property type="match status" value="1"/>
</dbReference>
<evidence type="ECO:0000259" key="8">
    <source>
        <dbReference type="Pfam" id="PF00884"/>
    </source>
</evidence>
<evidence type="ECO:0000256" key="2">
    <source>
        <dbReference type="ARBA" id="ARBA00004936"/>
    </source>
</evidence>
<keyword evidence="6 7" id="KW-0472">Membrane</keyword>
<reference evidence="9 10" key="1">
    <citation type="submission" date="2018-08" db="EMBL/GenBank/DDBJ databases">
        <title>Genomic Encyclopedia of Archaeal and Bacterial Type Strains, Phase II (KMG-II): from individual species to whole genera.</title>
        <authorList>
            <person name="Goeker M."/>
        </authorList>
    </citation>
    <scope>NUCLEOTIDE SEQUENCE [LARGE SCALE GENOMIC DNA]</scope>
    <source>
        <strain evidence="9 10">ATCC 27112</strain>
    </source>
</reference>
<feature type="domain" description="Sulfatase N-terminal" evidence="8">
    <location>
        <begin position="270"/>
        <end position="534"/>
    </location>
</feature>
<dbReference type="InterPro" id="IPR050448">
    <property type="entry name" value="OpgB/LTA_synthase_biosynth"/>
</dbReference>
<dbReference type="Gene3D" id="3.40.720.10">
    <property type="entry name" value="Alkaline Phosphatase, subunit A"/>
    <property type="match status" value="1"/>
</dbReference>
<dbReference type="Proteomes" id="UP000266506">
    <property type="component" value="Unassembled WGS sequence"/>
</dbReference>
<dbReference type="GO" id="GO:0005886">
    <property type="term" value="C:plasma membrane"/>
    <property type="evidence" value="ECO:0007669"/>
    <property type="project" value="UniProtKB-SubCell"/>
</dbReference>
<keyword evidence="9" id="KW-0808">Transferase</keyword>
<dbReference type="PANTHER" id="PTHR47371">
    <property type="entry name" value="LIPOTEICHOIC ACID SYNTHASE"/>
    <property type="match status" value="1"/>
</dbReference>
<evidence type="ECO:0000256" key="5">
    <source>
        <dbReference type="ARBA" id="ARBA00022989"/>
    </source>
</evidence>
<evidence type="ECO:0000256" key="6">
    <source>
        <dbReference type="ARBA" id="ARBA00023136"/>
    </source>
</evidence>
<proteinExistence type="predicted"/>
<comment type="caution">
    <text evidence="9">The sequence shown here is derived from an EMBL/GenBank/DDBJ whole genome shotgun (WGS) entry which is preliminary data.</text>
</comment>
<comment type="subcellular location">
    <subcellularLocation>
        <location evidence="1">Cell membrane</location>
        <topology evidence="1">Multi-pass membrane protein</topology>
    </subcellularLocation>
</comment>
<dbReference type="InterPro" id="IPR000917">
    <property type="entry name" value="Sulfatase_N"/>
</dbReference>
<gene>
    <name evidence="9" type="ORF">EI71_01743</name>
</gene>
<evidence type="ECO:0000256" key="1">
    <source>
        <dbReference type="ARBA" id="ARBA00004651"/>
    </source>
</evidence>
<organism evidence="9 10">
    <name type="scientific">Anaeroplasma bactoclasticum</name>
    <dbReference type="NCBI Taxonomy" id="2088"/>
    <lineage>
        <taxon>Bacteria</taxon>
        <taxon>Bacillati</taxon>
        <taxon>Mycoplasmatota</taxon>
        <taxon>Mollicutes</taxon>
        <taxon>Anaeroplasmatales</taxon>
        <taxon>Anaeroplasmataceae</taxon>
        <taxon>Anaeroplasma</taxon>
    </lineage>
</organism>
<sequence length="544" mass="62492">MHVFFKRKLLIVLLTFILLVLAEMAVYLIIFQVAYAQTFLLEIGVYILLLIPAILVKSNKISISYTATILGLTLLLFAINISLDYASRDIFTFAYLNQVGEAVMVFDLDYVNWLAVLVFLGFGILYTLGIVSIYKVLVKGNDEVNVRYLPRGAIISLGLLTLALTIETASLKSVVSEYSSNEIFEDMSGYQIIQYLSRYLKKTSMKKYGVLNYSFASAQGTVQIEKKYDEITEDSIQTPVTDEYFGLLKDYNVIEIMIESGAEYLLNETLTPNLYKLASEGIYFTNNASKNKTNVSEFIGINGSALSNVQYFSGQLPYSAPNMLKQYGYETAYFHNNYGDFYNRDNEMVILGFDNINFSLDINEERQWYNNYNGNYPLDSETIDDILEELAPSCLDRPYYSFWTTLSMHGPYIGQENWQKFIDLGYVDKLHQAEELGLYENPCLDDPENVQAQIEMIMCETMDFDVAVGKLLNHLEETNQMDNTLLVLYGDHDTYFSIGIDRPLKEYVYNCEDETYSDQYQTMLFMYNKNLTKKYAKFKQKVGN</sequence>
<dbReference type="InterPro" id="IPR017850">
    <property type="entry name" value="Alkaline_phosphatase_core_sf"/>
</dbReference>
<dbReference type="RefSeq" id="WP_119016821.1">
    <property type="nucleotide sequence ID" value="NZ_QXEV01000029.1"/>
</dbReference>
<evidence type="ECO:0000256" key="4">
    <source>
        <dbReference type="ARBA" id="ARBA00022692"/>
    </source>
</evidence>
<dbReference type="SUPFAM" id="SSF53649">
    <property type="entry name" value="Alkaline phosphatase-like"/>
    <property type="match status" value="1"/>
</dbReference>
<dbReference type="InParanoid" id="A0A397QU05"/>
<keyword evidence="4 7" id="KW-0812">Transmembrane</keyword>
<dbReference type="FunCoup" id="A0A397QU05">
    <property type="interactions" value="85"/>
</dbReference>